<proteinExistence type="predicted"/>
<protein>
    <submittedName>
        <fullName evidence="2">Uncharacterized protein DUF4365</fullName>
    </submittedName>
</protein>
<evidence type="ECO:0000259" key="1">
    <source>
        <dbReference type="Pfam" id="PF14280"/>
    </source>
</evidence>
<gene>
    <name evidence="2" type="ORF">B0I31_12835</name>
</gene>
<keyword evidence="3" id="KW-1185">Reference proteome</keyword>
<dbReference type="EMBL" id="PYAX01000028">
    <property type="protein sequence ID" value="PSL44611.1"/>
    <property type="molecule type" value="Genomic_DNA"/>
</dbReference>
<dbReference type="AlphaFoldDB" id="A0A2P8HEK8"/>
<dbReference type="OrthoDB" id="5145915at2"/>
<reference evidence="2 3" key="1">
    <citation type="submission" date="2018-03" db="EMBL/GenBank/DDBJ databases">
        <title>Genomic Encyclopedia of Type Strains, Phase III (KMG-III): the genomes of soil and plant-associated and newly described type strains.</title>
        <authorList>
            <person name="Whitman W."/>
        </authorList>
    </citation>
    <scope>NUCLEOTIDE SEQUENCE [LARGE SCALE GENOMIC DNA]</scope>
    <source>
        <strain evidence="2 3">CGMCC 4.7097</strain>
    </source>
</reference>
<evidence type="ECO:0000313" key="3">
    <source>
        <dbReference type="Proteomes" id="UP000241118"/>
    </source>
</evidence>
<name>A0A2P8HEK8_SACCR</name>
<organism evidence="2 3">
    <name type="scientific">Saccharothrix carnea</name>
    <dbReference type="NCBI Taxonomy" id="1280637"/>
    <lineage>
        <taxon>Bacteria</taxon>
        <taxon>Bacillati</taxon>
        <taxon>Actinomycetota</taxon>
        <taxon>Actinomycetes</taxon>
        <taxon>Pseudonocardiales</taxon>
        <taxon>Pseudonocardiaceae</taxon>
        <taxon>Saccharothrix</taxon>
    </lineage>
</organism>
<evidence type="ECO:0000313" key="2">
    <source>
        <dbReference type="EMBL" id="PSL44611.1"/>
    </source>
</evidence>
<feature type="domain" description="DUF4365" evidence="1">
    <location>
        <begin position="12"/>
        <end position="140"/>
    </location>
</feature>
<dbReference type="Pfam" id="PF14280">
    <property type="entry name" value="DUF4365"/>
    <property type="match status" value="1"/>
</dbReference>
<dbReference type="InterPro" id="IPR025375">
    <property type="entry name" value="DUF4365"/>
</dbReference>
<dbReference type="Proteomes" id="UP000241118">
    <property type="component" value="Unassembled WGS sequence"/>
</dbReference>
<accession>A0A2P8HEK8</accession>
<sequence>MPKVPEARRAGRAAVNALRTLLERHNHIVQEVDGQNDFGEDHHVTFTEDGEVTGDVVKIQVKGGRSWRRADGYAVPVGDHGRTWADGNVPVLCVVHDPDTGGLYWANATRQLLSARREGQVLKTITISPGDKLDDDSIADFVAEARRYLSRYRGNRIIQAQLGEMAGVDFGPSDIVQHHVNVHGEDLIFWQRRGEGFATLLHSDLDWHPEYIGRENFHPNGRPGLLPGMPVVANTILSTAEAQWLAACFDAARWAREPAADDPPLHTNIDARDHYVARRVEHHLRVDPDALSRSIRQLRTGIAVDHELAVLAEELESDAEARAEALSKPWREMSDQARRLVTFYLVGEVRVHSPALPIGEQFRIVWRCPRPAGEYGFGARVGQPSTRRSSNREMVSAFELRPGDRIYWLSRHGNERGRTVSAVWDSEDTPGAVCVLFDQLTLGDTFWPEELFVRKASTKPRVDSSPD</sequence>
<comment type="caution">
    <text evidence="2">The sequence shown here is derived from an EMBL/GenBank/DDBJ whole genome shotgun (WGS) entry which is preliminary data.</text>
</comment>